<dbReference type="Gene3D" id="2.40.50.140">
    <property type="entry name" value="Nucleic acid-binding proteins"/>
    <property type="match status" value="1"/>
</dbReference>
<protein>
    <recommendedName>
        <fullName evidence="3">DNA polymerase III subunit alpha</fullName>
        <ecNumber evidence="2">2.7.7.7</ecNumber>
    </recommendedName>
</protein>
<dbReference type="PANTHER" id="PTHR32294:SF0">
    <property type="entry name" value="DNA POLYMERASE III SUBUNIT ALPHA"/>
    <property type="match status" value="1"/>
</dbReference>
<dbReference type="EC" id="2.7.7.7" evidence="2"/>
<dbReference type="Gene3D" id="1.10.150.870">
    <property type="match status" value="1"/>
</dbReference>
<comment type="caution">
    <text evidence="10">The sequence shown here is derived from an EMBL/GenBank/DDBJ whole genome shotgun (WGS) entry which is preliminary data.</text>
</comment>
<evidence type="ECO:0000256" key="4">
    <source>
        <dbReference type="ARBA" id="ARBA00022679"/>
    </source>
</evidence>
<evidence type="ECO:0000256" key="2">
    <source>
        <dbReference type="ARBA" id="ARBA00012417"/>
    </source>
</evidence>
<dbReference type="InterPro" id="IPR004013">
    <property type="entry name" value="PHP_dom"/>
</dbReference>
<keyword evidence="7" id="KW-0239">DNA-directed DNA polymerase</keyword>
<dbReference type="InterPro" id="IPR040982">
    <property type="entry name" value="DNA_pol3_finger"/>
</dbReference>
<evidence type="ECO:0000256" key="5">
    <source>
        <dbReference type="ARBA" id="ARBA00022695"/>
    </source>
</evidence>
<dbReference type="GO" id="GO:0005737">
    <property type="term" value="C:cytoplasm"/>
    <property type="evidence" value="ECO:0007669"/>
    <property type="project" value="UniProtKB-SubCell"/>
</dbReference>
<dbReference type="SMART" id="SM00481">
    <property type="entry name" value="POLIIIAc"/>
    <property type="match status" value="1"/>
</dbReference>
<dbReference type="InterPro" id="IPR041931">
    <property type="entry name" value="DNA_pol3_alpha_thumb_dom"/>
</dbReference>
<evidence type="ECO:0000256" key="6">
    <source>
        <dbReference type="ARBA" id="ARBA00022705"/>
    </source>
</evidence>
<keyword evidence="4" id="KW-0808">Transferase</keyword>
<reference evidence="11" key="1">
    <citation type="submission" date="2017-09" db="EMBL/GenBank/DDBJ databases">
        <title>Depth-based differentiation of microbial function through sediment-hosted aquifers and enrichment of novel symbionts in the deep terrestrial subsurface.</title>
        <authorList>
            <person name="Probst A.J."/>
            <person name="Ladd B."/>
            <person name="Jarett J.K."/>
            <person name="Geller-Mcgrath D.E."/>
            <person name="Sieber C.M.K."/>
            <person name="Emerson J.B."/>
            <person name="Anantharaman K."/>
            <person name="Thomas B.C."/>
            <person name="Malmstrom R."/>
            <person name="Stieglmeier M."/>
            <person name="Klingl A."/>
            <person name="Woyke T."/>
            <person name="Ryan C.M."/>
            <person name="Banfield J.F."/>
        </authorList>
    </citation>
    <scope>NUCLEOTIDE SEQUENCE [LARGE SCALE GENOMIC DNA]</scope>
</reference>
<dbReference type="SUPFAM" id="SSF89550">
    <property type="entry name" value="PHP domain-like"/>
    <property type="match status" value="1"/>
</dbReference>
<dbReference type="NCBIfam" id="NF004226">
    <property type="entry name" value="PRK05673.1"/>
    <property type="match status" value="1"/>
</dbReference>
<dbReference type="Pfam" id="PF01336">
    <property type="entry name" value="tRNA_anti-codon"/>
    <property type="match status" value="1"/>
</dbReference>
<dbReference type="Pfam" id="PF02811">
    <property type="entry name" value="PHP"/>
    <property type="match status" value="1"/>
</dbReference>
<comment type="subcellular location">
    <subcellularLocation>
        <location evidence="1">Cytoplasm</location>
    </subcellularLocation>
</comment>
<dbReference type="GO" id="GO:0003676">
    <property type="term" value="F:nucleic acid binding"/>
    <property type="evidence" value="ECO:0007669"/>
    <property type="project" value="InterPro"/>
</dbReference>
<dbReference type="InterPro" id="IPR012340">
    <property type="entry name" value="NA-bd_OB-fold"/>
</dbReference>
<dbReference type="GO" id="GO:0006260">
    <property type="term" value="P:DNA replication"/>
    <property type="evidence" value="ECO:0007669"/>
    <property type="project" value="UniProtKB-KW"/>
</dbReference>
<comment type="catalytic activity">
    <reaction evidence="8">
        <text>DNA(n) + a 2'-deoxyribonucleoside 5'-triphosphate = DNA(n+1) + diphosphate</text>
        <dbReference type="Rhea" id="RHEA:22508"/>
        <dbReference type="Rhea" id="RHEA-COMP:17339"/>
        <dbReference type="Rhea" id="RHEA-COMP:17340"/>
        <dbReference type="ChEBI" id="CHEBI:33019"/>
        <dbReference type="ChEBI" id="CHEBI:61560"/>
        <dbReference type="ChEBI" id="CHEBI:173112"/>
        <dbReference type="EC" id="2.7.7.7"/>
    </reaction>
</comment>
<dbReference type="AlphaFoldDB" id="A0A2M7U2S8"/>
<dbReference type="Gene3D" id="3.20.20.140">
    <property type="entry name" value="Metal-dependent hydrolases"/>
    <property type="match status" value="1"/>
</dbReference>
<name>A0A2M7U2S8_9BACT</name>
<keyword evidence="6" id="KW-0235">DNA replication</keyword>
<dbReference type="CDD" id="cd12113">
    <property type="entry name" value="PHP_PolIIIA_DnaE3"/>
    <property type="match status" value="1"/>
</dbReference>
<dbReference type="Gene3D" id="1.10.10.1600">
    <property type="entry name" value="Bacterial DNA polymerase III alpha subunit, thumb domain"/>
    <property type="match status" value="1"/>
</dbReference>
<dbReference type="Proteomes" id="UP000230027">
    <property type="component" value="Unassembled WGS sequence"/>
</dbReference>
<keyword evidence="5" id="KW-0548">Nucleotidyltransferase</keyword>
<evidence type="ECO:0000313" key="11">
    <source>
        <dbReference type="Proteomes" id="UP000230027"/>
    </source>
</evidence>
<evidence type="ECO:0000256" key="3">
    <source>
        <dbReference type="ARBA" id="ARBA00019114"/>
    </source>
</evidence>
<evidence type="ECO:0000256" key="7">
    <source>
        <dbReference type="ARBA" id="ARBA00022932"/>
    </source>
</evidence>
<dbReference type="InterPro" id="IPR011708">
    <property type="entry name" value="DNA_pol3_alpha_NTPase_dom"/>
</dbReference>
<gene>
    <name evidence="10" type="ORF">COY14_04325</name>
</gene>
<feature type="domain" description="Polymerase/histidinol phosphatase N-terminal" evidence="9">
    <location>
        <begin position="4"/>
        <end position="71"/>
    </location>
</feature>
<dbReference type="Pfam" id="PF14579">
    <property type="entry name" value="HHH_6"/>
    <property type="match status" value="1"/>
</dbReference>
<sequence>MSFVHLHVHSEYSLLDGMCRVEDLISKAKQQKMPAVAITDHGALYGAFKFFIQAKEAGIKPIIGCELYKAEGSRTEKPKKGEKNSFHLLILAKNLNGYKNLIQLVSKANLEGFYYKPRVDWELLEKHHEGLIATTSCLGGEVPHLIRNEQIKQAEKILLRYKKIFGDDYYIELQRHPNLPELDAVNIELVKFSRKHSIPLLATNDVHYLEKEDAYAQEILLCIQTQRAIFEKNRPMSMIDIPDYYFKSSNEMKTLFHDYPEAIENSMKIAEQCNLEIPYGKLILPKYDLPEDYTNESFLKKMVFEQKSRIKGFEEQEIVLRLEYELDIINNKGYAPYFLFVQDIVNWSKNNGIAVGPGRGSAAGSLVAYVLKITDVNPLLYKIPFERFLNPGRPTPPDIDIDFSDKRRDEVIKYISRKYGEDHVAQVITFGTMEAKMAVRDVARALGYSYSQGDRISKMIPSGKQGFKMSLTGALKESANLKLAYESEEDVKKVIDIALKVESLPRHFSVHAAAVVIADKSLTEYVPIQRDIKEDRIITQYDMYSLDLNAVSDNKAVGLMKADILGLRNLSILEESLAYVKDFSGVQIDIHEVPLDDPKTYELMGRGETIGVFQLESSGMRRLARELKPTKITDVTAMVALYRPGPMDIIPQFLASKNSSRKIRYPHKDLRPILEESYGVIVYQEQCMEISNKIAGFTMIEADFLRMAMGKKKKKMMKEGKEKFLKGAVKKGYTKKFATELFSKIETFSAYGFNKPHSVSYALIAYWTAYMKANHPIEFMTALMTAELHGSAGPQREFKMAQALEESRIMGISVIPPNINKSIYKFSIEGRSIRFGLSAIKNVGSAAIESVINAREKDGPFTSFSNFLNRVELRKVNKKSVESLIKSGAFVEFGNIATLLLHYPIVVAEISKYKDQQDLGQYRLFGGQDVVRYQFDTFNEIPELPDEKLIEYEKEVIGFLITRNPLERHNAIIKKKVTKLLGDIGESDVDKTFVFAGTISSIKVVKTKKNNDDMAFAHLIDTSGSIEVIIFPKIYQQVKTICESGSVLLFRGKVADRDGEYSIILDKAVNLDQRAQT</sequence>
<dbReference type="InterPro" id="IPR029460">
    <property type="entry name" value="DNAPol_HHH"/>
</dbReference>
<dbReference type="Pfam" id="PF07733">
    <property type="entry name" value="DNA_pol3_alpha"/>
    <property type="match status" value="1"/>
</dbReference>
<evidence type="ECO:0000256" key="1">
    <source>
        <dbReference type="ARBA" id="ARBA00004496"/>
    </source>
</evidence>
<dbReference type="Pfam" id="PF17657">
    <property type="entry name" value="DNA_pol3_finger"/>
    <property type="match status" value="1"/>
</dbReference>
<evidence type="ECO:0000256" key="8">
    <source>
        <dbReference type="ARBA" id="ARBA00049244"/>
    </source>
</evidence>
<dbReference type="GO" id="GO:0008408">
    <property type="term" value="F:3'-5' exonuclease activity"/>
    <property type="evidence" value="ECO:0007669"/>
    <property type="project" value="InterPro"/>
</dbReference>
<dbReference type="InterPro" id="IPR004805">
    <property type="entry name" value="DnaE2/DnaE/PolC"/>
</dbReference>
<dbReference type="EMBL" id="PFOD01000074">
    <property type="protein sequence ID" value="PIZ64624.1"/>
    <property type="molecule type" value="Genomic_DNA"/>
</dbReference>
<accession>A0A2M7U2S8</accession>
<dbReference type="InterPro" id="IPR016195">
    <property type="entry name" value="Pol/histidinol_Pase-like"/>
</dbReference>
<dbReference type="CDD" id="cd04485">
    <property type="entry name" value="DnaE_OBF"/>
    <property type="match status" value="1"/>
</dbReference>
<evidence type="ECO:0000313" key="10">
    <source>
        <dbReference type="EMBL" id="PIZ64624.1"/>
    </source>
</evidence>
<dbReference type="PANTHER" id="PTHR32294">
    <property type="entry name" value="DNA POLYMERASE III SUBUNIT ALPHA"/>
    <property type="match status" value="1"/>
</dbReference>
<dbReference type="GO" id="GO:0003887">
    <property type="term" value="F:DNA-directed DNA polymerase activity"/>
    <property type="evidence" value="ECO:0007669"/>
    <property type="project" value="UniProtKB-KW"/>
</dbReference>
<dbReference type="NCBIfam" id="TIGR00594">
    <property type="entry name" value="polc"/>
    <property type="match status" value="1"/>
</dbReference>
<dbReference type="InterPro" id="IPR003141">
    <property type="entry name" value="Pol/His_phosphatase_N"/>
</dbReference>
<dbReference type="InterPro" id="IPR004365">
    <property type="entry name" value="NA-bd_OB_tRNA"/>
</dbReference>
<evidence type="ECO:0000259" key="9">
    <source>
        <dbReference type="SMART" id="SM00481"/>
    </source>
</evidence>
<organism evidence="10 11">
    <name type="scientific">Candidatus Roizmanbacteria bacterium CG_4_10_14_0_2_um_filter_36_9</name>
    <dbReference type="NCBI Taxonomy" id="1974823"/>
    <lineage>
        <taxon>Bacteria</taxon>
        <taxon>Candidatus Roizmaniibacteriota</taxon>
    </lineage>
</organism>
<dbReference type="NCBIfam" id="NF005298">
    <property type="entry name" value="PRK06826.1"/>
    <property type="match status" value="1"/>
</dbReference>
<proteinExistence type="predicted"/>